<organism evidence="1">
    <name type="scientific">Arundo donax</name>
    <name type="common">Giant reed</name>
    <name type="synonym">Donax arundinaceus</name>
    <dbReference type="NCBI Taxonomy" id="35708"/>
    <lineage>
        <taxon>Eukaryota</taxon>
        <taxon>Viridiplantae</taxon>
        <taxon>Streptophyta</taxon>
        <taxon>Embryophyta</taxon>
        <taxon>Tracheophyta</taxon>
        <taxon>Spermatophyta</taxon>
        <taxon>Magnoliopsida</taxon>
        <taxon>Liliopsida</taxon>
        <taxon>Poales</taxon>
        <taxon>Poaceae</taxon>
        <taxon>PACMAD clade</taxon>
        <taxon>Arundinoideae</taxon>
        <taxon>Arundineae</taxon>
        <taxon>Arundo</taxon>
    </lineage>
</organism>
<dbReference type="AlphaFoldDB" id="A0A0A9GSZ3"/>
<name>A0A0A9GSZ3_ARUDO</name>
<dbReference type="EMBL" id="GBRH01170224">
    <property type="protein sequence ID" value="JAE27672.1"/>
    <property type="molecule type" value="Transcribed_RNA"/>
</dbReference>
<reference evidence="1" key="2">
    <citation type="journal article" date="2015" name="Data Brief">
        <title>Shoot transcriptome of the giant reed, Arundo donax.</title>
        <authorList>
            <person name="Barrero R.A."/>
            <person name="Guerrero F.D."/>
            <person name="Moolhuijzen P."/>
            <person name="Goolsby J.A."/>
            <person name="Tidwell J."/>
            <person name="Bellgard S.E."/>
            <person name="Bellgard M.I."/>
        </authorList>
    </citation>
    <scope>NUCLEOTIDE SEQUENCE</scope>
    <source>
        <tissue evidence="1">Shoot tissue taken approximately 20 cm above the soil surface</tissue>
    </source>
</reference>
<sequence length="29" mass="3242">MVASISSGLVLHLAGKKAEMIQTKRWISW</sequence>
<evidence type="ECO:0000313" key="1">
    <source>
        <dbReference type="EMBL" id="JAE27672.1"/>
    </source>
</evidence>
<accession>A0A0A9GSZ3</accession>
<protein>
    <submittedName>
        <fullName evidence="1">Uncharacterized protein</fullName>
    </submittedName>
</protein>
<proteinExistence type="predicted"/>
<reference evidence="1" key="1">
    <citation type="submission" date="2014-09" db="EMBL/GenBank/DDBJ databases">
        <authorList>
            <person name="Magalhaes I.L.F."/>
            <person name="Oliveira U."/>
            <person name="Santos F.R."/>
            <person name="Vidigal T.H.D.A."/>
            <person name="Brescovit A.D."/>
            <person name="Santos A.J."/>
        </authorList>
    </citation>
    <scope>NUCLEOTIDE SEQUENCE</scope>
    <source>
        <tissue evidence="1">Shoot tissue taken approximately 20 cm above the soil surface</tissue>
    </source>
</reference>